<organism evidence="3 4">
    <name type="scientific">Solidesulfovibrio fructosivorans JJ]</name>
    <dbReference type="NCBI Taxonomy" id="596151"/>
    <lineage>
        <taxon>Bacteria</taxon>
        <taxon>Pseudomonadati</taxon>
        <taxon>Thermodesulfobacteriota</taxon>
        <taxon>Desulfovibrionia</taxon>
        <taxon>Desulfovibrionales</taxon>
        <taxon>Desulfovibrionaceae</taxon>
        <taxon>Solidesulfovibrio</taxon>
    </lineage>
</organism>
<reference evidence="3 4" key="1">
    <citation type="submission" date="2010-08" db="EMBL/GenBank/DDBJ databases">
        <title>The draft genome of Desulfovibrio fructosovorans JJ.</title>
        <authorList>
            <consortium name="US DOE Joint Genome Institute (JGI-PGF)"/>
            <person name="Lucas S."/>
            <person name="Copeland A."/>
            <person name="Lapidus A."/>
            <person name="Cheng J.-F."/>
            <person name="Bruce D."/>
            <person name="Goodwin L."/>
            <person name="Pitluck S."/>
            <person name="Land M.L."/>
            <person name="Hauser L."/>
            <person name="Chang Y.-J."/>
            <person name="Jeffries C."/>
            <person name="Wall J.D."/>
            <person name="Stahl D.A."/>
            <person name="Arkin A.P."/>
            <person name="Dehal P."/>
            <person name="Stolyar S.M."/>
            <person name="Hazen T.C."/>
            <person name="Woyke T.J."/>
        </authorList>
    </citation>
    <scope>NUCLEOTIDE SEQUENCE [LARGE SCALE GENOMIC DNA]</scope>
    <source>
        <strain evidence="3 4">JJ</strain>
    </source>
</reference>
<evidence type="ECO:0000313" key="3">
    <source>
        <dbReference type="EMBL" id="EFL49760.1"/>
    </source>
</evidence>
<feature type="chain" id="PRO_5003148083" description="DUF4434 domain-containing protein" evidence="1">
    <location>
        <begin position="28"/>
        <end position="338"/>
    </location>
</feature>
<dbReference type="Gene3D" id="3.20.20.80">
    <property type="entry name" value="Glycosidases"/>
    <property type="match status" value="1"/>
</dbReference>
<gene>
    <name evidence="3" type="ORF">DesfrDRAFT_3472</name>
</gene>
<evidence type="ECO:0000313" key="4">
    <source>
        <dbReference type="Proteomes" id="UP000006250"/>
    </source>
</evidence>
<dbReference type="SUPFAM" id="SSF51445">
    <property type="entry name" value="(Trans)glycosidases"/>
    <property type="match status" value="1"/>
</dbReference>
<proteinExistence type="predicted"/>
<keyword evidence="4" id="KW-1185">Reference proteome</keyword>
<protein>
    <recommendedName>
        <fullName evidence="2">DUF4434 domain-containing protein</fullName>
    </recommendedName>
</protein>
<evidence type="ECO:0000259" key="2">
    <source>
        <dbReference type="Pfam" id="PF14488"/>
    </source>
</evidence>
<dbReference type="Proteomes" id="UP000006250">
    <property type="component" value="Unassembled WGS sequence"/>
</dbReference>
<name>E1K0S2_SOLFR</name>
<comment type="caution">
    <text evidence="3">The sequence shown here is derived from an EMBL/GenBank/DDBJ whole genome shotgun (WGS) entry which is preliminary data.</text>
</comment>
<dbReference type="STRING" id="596151.DesfrDRAFT_3472"/>
<dbReference type="Pfam" id="PF14488">
    <property type="entry name" value="DUF4434"/>
    <property type="match status" value="1"/>
</dbReference>
<sequence precursor="true">MASAFRRIVPALLCLLALLGPTRPAAAETPGFTGTFLQLLADHDSWDANRWQALFTALRAIGVDEVVVQWSVNDKAPTYQSEHFTAPPNIALPAVLQAARASGMRLMLGLVHDSAYWEKIKRDPKLVRVYFRRLLLESLAAAKELAALTAEDPTVVGYYIPQEIDDRSWLEPDRQDVLVEYLTDLREGLRQIAPGLPVAVSGFSNAFAEPLVLRRLWTRILGASGIDRVLFQDGVGVAKLLHGETGIFLTAVSQAAQETGRAFTPVVETFTQVAGPPINDKPFQAIPAPLERLKKQLDTAGRLPHDGIVAFSLPEYCSPFAGPAAAALYAQYKSAFIH</sequence>
<feature type="domain" description="DUF4434" evidence="2">
    <location>
        <begin position="33"/>
        <end position="319"/>
    </location>
</feature>
<dbReference type="RefSeq" id="WP_005996025.1">
    <property type="nucleotide sequence ID" value="NZ_AECZ01000033.1"/>
</dbReference>
<dbReference type="EMBL" id="AECZ01000033">
    <property type="protein sequence ID" value="EFL49760.1"/>
    <property type="molecule type" value="Genomic_DNA"/>
</dbReference>
<keyword evidence="1" id="KW-0732">Signal</keyword>
<dbReference type="eggNOG" id="ENOG502Z8FS">
    <property type="taxonomic scope" value="Bacteria"/>
</dbReference>
<evidence type="ECO:0000256" key="1">
    <source>
        <dbReference type="SAM" id="SignalP"/>
    </source>
</evidence>
<dbReference type="AlphaFoldDB" id="E1K0S2"/>
<feature type="signal peptide" evidence="1">
    <location>
        <begin position="1"/>
        <end position="27"/>
    </location>
</feature>
<dbReference type="InterPro" id="IPR017853">
    <property type="entry name" value="GH"/>
</dbReference>
<dbReference type="InterPro" id="IPR027849">
    <property type="entry name" value="DUF4434"/>
</dbReference>
<dbReference type="OrthoDB" id="5461181at2"/>
<accession>E1K0S2</accession>